<evidence type="ECO:0000313" key="11">
    <source>
        <dbReference type="EMBL" id="KAF6384578.1"/>
    </source>
</evidence>
<evidence type="ECO:0000313" key="13">
    <source>
        <dbReference type="Proteomes" id="UP000472240"/>
    </source>
</evidence>
<comment type="subcellular location">
    <subcellularLocation>
        <location evidence="1">Membrane</location>
        <topology evidence="1">Single-pass type I membrane protein</topology>
    </subcellularLocation>
</comment>
<evidence type="ECO:0000256" key="9">
    <source>
        <dbReference type="SAM" id="Phobius"/>
    </source>
</evidence>
<keyword evidence="4 9" id="KW-0812">Transmembrane</keyword>
<dbReference type="Proteomes" id="UP000472240">
    <property type="component" value="Chromosome 2"/>
</dbReference>
<dbReference type="Ensembl" id="ENSRFET00010012822.1">
    <property type="protein sequence ID" value="ENSRFEP00010011720.1"/>
    <property type="gene ID" value="ENSRFEG00010007931.1"/>
</dbReference>
<evidence type="ECO:0000256" key="8">
    <source>
        <dbReference type="SAM" id="MobiDB-lite"/>
    </source>
</evidence>
<evidence type="ECO:0000256" key="6">
    <source>
        <dbReference type="ARBA" id="ARBA00022989"/>
    </source>
</evidence>
<evidence type="ECO:0000313" key="14">
    <source>
        <dbReference type="Proteomes" id="UP000585614"/>
    </source>
</evidence>
<dbReference type="GeneTree" id="ENSGT00500000044986"/>
<reference evidence="12" key="5">
    <citation type="submission" date="2025-05" db="UniProtKB">
        <authorList>
            <consortium name="Ensembl"/>
        </authorList>
    </citation>
    <scope>IDENTIFICATION</scope>
</reference>
<dbReference type="AlphaFoldDB" id="A0A671EF96"/>
<accession>A0A671EF96</accession>
<dbReference type="GeneID" id="117014449"/>
<keyword evidence="6 9" id="KW-1133">Transmembrane helix</keyword>
<dbReference type="PANTHER" id="PTHR38490:SF1">
    <property type="entry name" value="CYSTEINE AND TYROSINE-RICH PROTEIN 1"/>
    <property type="match status" value="1"/>
</dbReference>
<reference evidence="12 13" key="3">
    <citation type="submission" date="2018-12" db="EMBL/GenBank/DDBJ databases">
        <title>G10K-VGP greater horseshoe bat female genome, primary haplotype.</title>
        <authorList>
            <person name="Teeling E."/>
            <person name="Myers G."/>
            <person name="Vernes S."/>
            <person name="Pippel M."/>
            <person name="Winkler S."/>
            <person name="Fedrigo O."/>
            <person name="Rhie A."/>
            <person name="Koren S."/>
            <person name="Phillippy A."/>
            <person name="Lewin H."/>
            <person name="Damas J."/>
            <person name="Howe K."/>
            <person name="Mountcastle J."/>
            <person name="Jarvis E.D."/>
        </authorList>
    </citation>
    <scope>NUCLEOTIDE SEQUENCE [LARGE SCALE GENOMIC DNA]</scope>
</reference>
<gene>
    <name evidence="12" type="primary">CYYR1</name>
    <name evidence="11" type="ORF">mRhiFer1_003635</name>
</gene>
<proteinExistence type="inferred from homology"/>
<comment type="similarity">
    <text evidence="2">Belongs to the CYYR1 family.</text>
</comment>
<evidence type="ECO:0000256" key="10">
    <source>
        <dbReference type="SAM" id="SignalP"/>
    </source>
</evidence>
<feature type="region of interest" description="Disordered" evidence="8">
    <location>
        <begin position="129"/>
        <end position="161"/>
    </location>
</feature>
<reference evidence="12 13" key="1">
    <citation type="journal article" date="2015" name="Annu Rev Anim Biosci">
        <title>The Genome 10K Project: a way forward.</title>
        <authorList>
            <person name="Koepfli K.P."/>
            <person name="Paten B."/>
            <person name="O'Brien S.J."/>
            <person name="Koepfli K.P."/>
            <person name="Paten B."/>
            <person name="Antunes A."/>
            <person name="Belov K."/>
            <person name="Bustamante C."/>
            <person name="Castoe T.A."/>
            <person name="Clawson H."/>
            <person name="Crawford A.J."/>
            <person name="Diekhans M."/>
            <person name="Distel D."/>
            <person name="Durbin R."/>
            <person name="Earl D."/>
            <person name="Fujita M.K."/>
            <person name="Gamble T."/>
            <person name="Georges A."/>
            <person name="Gemmell N."/>
            <person name="Gilbert M.T."/>
            <person name="Graves J.M."/>
            <person name="Green R.E."/>
            <person name="Hickey G."/>
            <person name="Jarvis E.D."/>
            <person name="Johnson W."/>
            <person name="Komissarov A."/>
            <person name="Korf I."/>
            <person name="Kuhn R."/>
            <person name="Larkin D.M."/>
            <person name="Lewin H."/>
            <person name="Lopez J.V."/>
            <person name="Ma J."/>
            <person name="Marques-Bonet T."/>
            <person name="Miller W."/>
            <person name="Murphy R."/>
            <person name="Pevzner P."/>
            <person name="Shapiro B."/>
            <person name="Steiner C."/>
            <person name="Tamazian G."/>
            <person name="Venkatesh B."/>
            <person name="Wang J."/>
            <person name="Wayne R."/>
            <person name="Wiley E."/>
            <person name="Yang H."/>
            <person name="Zhang G."/>
            <person name="Haussler D."/>
            <person name="Ryder O."/>
            <person name="O'Brien S.J."/>
        </authorList>
    </citation>
    <scope>NUCLEOTIDE SEQUENCE</scope>
</reference>
<dbReference type="EMBL" id="JACAGC010000002">
    <property type="protein sequence ID" value="KAF6384578.1"/>
    <property type="molecule type" value="Genomic_DNA"/>
</dbReference>
<sequence length="171" mass="18567">MDARKLPVRPGVLLSKLVLFFAYADDCLAQCGNDCRSYCCDGTTPYCCSYYAYIGNILSGTAIAGIVFGIVFIMGVIAGIAICICMCTKNSRGTRVGVIRTGHLSAATSCPVPPPPYNYDHEMEYRAELPPPYSLTPQPSAQRSPPPPYPGNSQKQSSRNRICANLRSFPE</sequence>
<feature type="compositionally biased region" description="Polar residues" evidence="8">
    <location>
        <begin position="151"/>
        <end position="160"/>
    </location>
</feature>
<dbReference type="Proteomes" id="UP000585614">
    <property type="component" value="Unassembled WGS sequence"/>
</dbReference>
<reference evidence="11 14" key="4">
    <citation type="journal article" date="2020" name="Nature">
        <title>Six reference-quality genomes reveal evolution of bat adaptations.</title>
        <authorList>
            <person name="Jebb D."/>
            <person name="Huang Z."/>
            <person name="Pippel M."/>
            <person name="Hughes G.M."/>
            <person name="Lavrichenko K."/>
            <person name="Devanna P."/>
            <person name="Winkler S."/>
            <person name="Jermiin L.S."/>
            <person name="Skirmuntt E.C."/>
            <person name="Katzourakis A."/>
            <person name="Burkitt-Gray L."/>
            <person name="Ray D.A."/>
            <person name="Sullivan K.A.M."/>
            <person name="Roscito J.G."/>
            <person name="Kirilenko B.M."/>
            <person name="Davalos L.M."/>
            <person name="Corthals A.P."/>
            <person name="Power M.L."/>
            <person name="Jones G."/>
            <person name="Ransome R.D."/>
            <person name="Dechmann D.K.N."/>
            <person name="Locatelli A.G."/>
            <person name="Puechmaille S.J."/>
            <person name="Fedrigo O."/>
            <person name="Jarvis E.D."/>
            <person name="Hiller M."/>
            <person name="Vernes S.C."/>
            <person name="Myers E.W."/>
            <person name="Teeling E.C."/>
        </authorList>
    </citation>
    <scope>NUCLEOTIDE SEQUENCE [LARGE SCALE GENOMIC DNA]</scope>
    <source>
        <strain evidence="11">MRhiFer1</strain>
        <tissue evidence="11">Lung</tissue>
    </source>
</reference>
<dbReference type="PANTHER" id="PTHR38490">
    <property type="entry name" value="CYSTEINE AND TYROSINE-RICH PROTEIN 1"/>
    <property type="match status" value="1"/>
</dbReference>
<dbReference type="InterPro" id="IPR022640">
    <property type="entry name" value="CYYR1"/>
</dbReference>
<dbReference type="KEGG" id="rfq:117014449"/>
<evidence type="ECO:0000256" key="4">
    <source>
        <dbReference type="ARBA" id="ARBA00022692"/>
    </source>
</evidence>
<keyword evidence="5 10" id="KW-0732">Signal</keyword>
<evidence type="ECO:0000256" key="2">
    <source>
        <dbReference type="ARBA" id="ARBA00009401"/>
    </source>
</evidence>
<reference evidence="12 13" key="2">
    <citation type="journal article" date="2018" name="Annu Rev Anim Biosci">
        <title>Bat Biology, Genomes, and the Bat1K Project: To Generate Chromosome-Level Genomes for All Living Bat Species.</title>
        <authorList>
            <person name="Teeling E.C."/>
            <person name="Vernes S.C."/>
            <person name="Davalos L.M."/>
            <person name="Ray D.A."/>
            <person name="Gilbert M.T.P."/>
            <person name="Myers E."/>
        </authorList>
    </citation>
    <scope>NUCLEOTIDE SEQUENCE</scope>
</reference>
<organism evidence="12 13">
    <name type="scientific">Rhinolophus ferrumequinum</name>
    <name type="common">Greater horseshoe bat</name>
    <dbReference type="NCBI Taxonomy" id="59479"/>
    <lineage>
        <taxon>Eukaryota</taxon>
        <taxon>Metazoa</taxon>
        <taxon>Chordata</taxon>
        <taxon>Craniata</taxon>
        <taxon>Vertebrata</taxon>
        <taxon>Euteleostomi</taxon>
        <taxon>Mammalia</taxon>
        <taxon>Eutheria</taxon>
        <taxon>Laurasiatheria</taxon>
        <taxon>Chiroptera</taxon>
        <taxon>Yinpterochiroptera</taxon>
        <taxon>Rhinolophoidea</taxon>
        <taxon>Rhinolophidae</taxon>
        <taxon>Rhinolophinae</taxon>
        <taxon>Rhinolophus</taxon>
    </lineage>
</organism>
<feature type="chain" id="PRO_5044625690" description="Cysteine and tyrosine-rich protein 1" evidence="10">
    <location>
        <begin position="30"/>
        <end position="171"/>
    </location>
</feature>
<dbReference type="OMA" id="YSYDYEM"/>
<dbReference type="OrthoDB" id="8920103at2759"/>
<evidence type="ECO:0000256" key="7">
    <source>
        <dbReference type="ARBA" id="ARBA00023136"/>
    </source>
</evidence>
<evidence type="ECO:0000256" key="3">
    <source>
        <dbReference type="ARBA" id="ARBA00016494"/>
    </source>
</evidence>
<dbReference type="GO" id="GO:0016020">
    <property type="term" value="C:membrane"/>
    <property type="evidence" value="ECO:0007669"/>
    <property type="project" value="UniProtKB-SubCell"/>
</dbReference>
<protein>
    <recommendedName>
        <fullName evidence="3">Cysteine and tyrosine-rich protein 1</fullName>
    </recommendedName>
</protein>
<keyword evidence="7 9" id="KW-0472">Membrane</keyword>
<evidence type="ECO:0000256" key="5">
    <source>
        <dbReference type="ARBA" id="ARBA00022729"/>
    </source>
</evidence>
<dbReference type="RefSeq" id="XP_032948230.1">
    <property type="nucleotide sequence ID" value="XM_033092339.1"/>
</dbReference>
<evidence type="ECO:0000256" key="1">
    <source>
        <dbReference type="ARBA" id="ARBA00004479"/>
    </source>
</evidence>
<feature type="transmembrane region" description="Helical" evidence="9">
    <location>
        <begin position="62"/>
        <end position="85"/>
    </location>
</feature>
<feature type="signal peptide" evidence="10">
    <location>
        <begin position="1"/>
        <end position="29"/>
    </location>
</feature>
<name>A0A671EF96_RHIFE</name>
<dbReference type="CTD" id="116159"/>
<dbReference type="Pfam" id="PF10873">
    <property type="entry name" value="CYYR1"/>
    <property type="match status" value="1"/>
</dbReference>
<evidence type="ECO:0000313" key="12">
    <source>
        <dbReference type="Ensembl" id="ENSRFEP00010011720.1"/>
    </source>
</evidence>
<keyword evidence="13" id="KW-1185">Reference proteome</keyword>